<dbReference type="Proteomes" id="UP000286931">
    <property type="component" value="Unassembled WGS sequence"/>
</dbReference>
<keyword evidence="2" id="KW-0808">Transferase</keyword>
<dbReference type="GO" id="GO:0016740">
    <property type="term" value="F:transferase activity"/>
    <property type="evidence" value="ECO:0007669"/>
    <property type="project" value="UniProtKB-KW"/>
</dbReference>
<evidence type="ECO:0000259" key="1">
    <source>
        <dbReference type="Pfam" id="PF00535"/>
    </source>
</evidence>
<dbReference type="Gene3D" id="3.90.550.10">
    <property type="entry name" value="Spore Coat Polysaccharide Biosynthesis Protein SpsA, Chain A"/>
    <property type="match status" value="1"/>
</dbReference>
<evidence type="ECO:0000313" key="2">
    <source>
        <dbReference type="EMBL" id="GCD96821.1"/>
    </source>
</evidence>
<dbReference type="AlphaFoldDB" id="A0A401YQF2"/>
<dbReference type="InterPro" id="IPR001173">
    <property type="entry name" value="Glyco_trans_2-like"/>
</dbReference>
<accession>A0A401YQF2</accession>
<keyword evidence="3" id="KW-1185">Reference proteome</keyword>
<sequence length="275" mass="29640">MSRADLPTRAWDLNHPMLSVLTAVHDDAVRFLPAAAASLAEQMVPVHWIICFDGDTVPAAVRDLVDRKCRKPVPHLTLVAAGGTSGPATARTVALGRVGTPWTAVLDADDVWLPGGLDTLFETAVRTGAAWCAGRSVDLVDGRRVDFPDHLPRGPVAPGAVLEARELLGFMPFVGAAMVWRTRTLWEMGGWPALPACEDSVLILAANEVHEGYYQAGEPVYGYTKYEGQTTSLPEHAMRQRIAATHYHRRIAALRDAVRPPLGSPAGRQEVGSDG</sequence>
<dbReference type="SUPFAM" id="SSF53448">
    <property type="entry name" value="Nucleotide-diphospho-sugar transferases"/>
    <property type="match status" value="1"/>
</dbReference>
<dbReference type="CDD" id="cd00761">
    <property type="entry name" value="Glyco_tranf_GTA_type"/>
    <property type="match status" value="1"/>
</dbReference>
<dbReference type="RefSeq" id="WP_126638856.1">
    <property type="nucleotide sequence ID" value="NZ_BIFH01000022.1"/>
</dbReference>
<proteinExistence type="predicted"/>
<dbReference type="InterPro" id="IPR029044">
    <property type="entry name" value="Nucleotide-diphossugar_trans"/>
</dbReference>
<dbReference type="OrthoDB" id="4529776at2"/>
<organism evidence="2 3">
    <name type="scientific">Embleya hyalina</name>
    <dbReference type="NCBI Taxonomy" id="516124"/>
    <lineage>
        <taxon>Bacteria</taxon>
        <taxon>Bacillati</taxon>
        <taxon>Actinomycetota</taxon>
        <taxon>Actinomycetes</taxon>
        <taxon>Kitasatosporales</taxon>
        <taxon>Streptomycetaceae</taxon>
        <taxon>Embleya</taxon>
    </lineage>
</organism>
<evidence type="ECO:0000313" key="3">
    <source>
        <dbReference type="Proteomes" id="UP000286931"/>
    </source>
</evidence>
<feature type="domain" description="Glycosyltransferase 2-like" evidence="1">
    <location>
        <begin position="24"/>
        <end position="136"/>
    </location>
</feature>
<name>A0A401YQF2_9ACTN</name>
<comment type="caution">
    <text evidence="2">The sequence shown here is derived from an EMBL/GenBank/DDBJ whole genome shotgun (WGS) entry which is preliminary data.</text>
</comment>
<dbReference type="EMBL" id="BIFH01000022">
    <property type="protein sequence ID" value="GCD96821.1"/>
    <property type="molecule type" value="Genomic_DNA"/>
</dbReference>
<reference evidence="2 3" key="1">
    <citation type="submission" date="2018-12" db="EMBL/GenBank/DDBJ databases">
        <title>Draft genome sequence of Embleya hyalina NBRC 13850T.</title>
        <authorList>
            <person name="Komaki H."/>
            <person name="Hosoyama A."/>
            <person name="Kimura A."/>
            <person name="Ichikawa N."/>
            <person name="Tamura T."/>
        </authorList>
    </citation>
    <scope>NUCLEOTIDE SEQUENCE [LARGE SCALE GENOMIC DNA]</scope>
    <source>
        <strain evidence="2 3">NBRC 13850</strain>
    </source>
</reference>
<gene>
    <name evidence="2" type="ORF">EHYA_04508</name>
</gene>
<protein>
    <submittedName>
        <fullName evidence="2">Glycosyl transferase</fullName>
    </submittedName>
</protein>
<dbReference type="Pfam" id="PF00535">
    <property type="entry name" value="Glycos_transf_2"/>
    <property type="match status" value="1"/>
</dbReference>